<feature type="compositionally biased region" description="Low complexity" evidence="1">
    <location>
        <begin position="30"/>
        <end position="52"/>
    </location>
</feature>
<keyword evidence="3" id="KW-1185">Reference proteome</keyword>
<accession>A0A6P4BEC6</accession>
<evidence type="ECO:0000313" key="3">
    <source>
        <dbReference type="Proteomes" id="UP000515211"/>
    </source>
</evidence>
<evidence type="ECO:0000256" key="1">
    <source>
        <dbReference type="SAM" id="MobiDB-lite"/>
    </source>
</evidence>
<reference evidence="4" key="2">
    <citation type="submission" date="2025-08" db="UniProtKB">
        <authorList>
            <consortium name="RefSeq"/>
        </authorList>
    </citation>
    <scope>IDENTIFICATION</scope>
    <source>
        <tissue evidence="4">Whole plant</tissue>
    </source>
</reference>
<feature type="transmembrane region" description="Helical" evidence="2">
    <location>
        <begin position="221"/>
        <end position="248"/>
    </location>
</feature>
<sequence length="254" mass="27634">MAKNNKFTAINFNHIYDKTTSSNHQTPKTAAPSSLPSSSPSFSASYSSVSAPNKPHGRILVLTRPTPKPITPPTQLPSKQPQPTPIQTVPDQPPSDTISLRPQGRTGSGPVLSGPNLKDRAVHVESPPPLISPKPDKFVPPHLRPGYVPKVEEVPPGPEMGRGRDLNYRRGAHVGSPGKYGEDGRPKSGGYERIRRAGGSDAGLMGRPRSSSGSRPSSSGWYVFLFHFLIFNFPSIVTVHVDFLWIVWPIYCSF</sequence>
<feature type="compositionally biased region" description="Basic and acidic residues" evidence="1">
    <location>
        <begin position="180"/>
        <end position="195"/>
    </location>
</feature>
<gene>
    <name evidence="4" type="primary">LOC107462253</name>
</gene>
<dbReference type="GeneID" id="107462253"/>
<keyword evidence="2" id="KW-1133">Transmembrane helix</keyword>
<feature type="compositionally biased region" description="Polar residues" evidence="1">
    <location>
        <begin position="85"/>
        <end position="100"/>
    </location>
</feature>
<keyword evidence="2" id="KW-0472">Membrane</keyword>
<dbReference type="AlphaFoldDB" id="A0A6P4BEC6"/>
<evidence type="ECO:0000256" key="2">
    <source>
        <dbReference type="SAM" id="Phobius"/>
    </source>
</evidence>
<protein>
    <submittedName>
        <fullName evidence="4">Extensin</fullName>
    </submittedName>
</protein>
<evidence type="ECO:0000313" key="4">
    <source>
        <dbReference type="RefSeq" id="XP_015936322.2"/>
    </source>
</evidence>
<dbReference type="KEGG" id="adu:107462253"/>
<dbReference type="Proteomes" id="UP000515211">
    <property type="component" value="Chromosome 8"/>
</dbReference>
<feature type="compositionally biased region" description="Pro residues" evidence="1">
    <location>
        <begin position="66"/>
        <end position="84"/>
    </location>
</feature>
<feature type="compositionally biased region" description="Polar residues" evidence="1">
    <location>
        <begin position="18"/>
        <end position="28"/>
    </location>
</feature>
<feature type="compositionally biased region" description="Low complexity" evidence="1">
    <location>
        <begin position="206"/>
        <end position="216"/>
    </location>
</feature>
<keyword evidence="2" id="KW-0812">Transmembrane</keyword>
<dbReference type="RefSeq" id="XP_015936322.2">
    <property type="nucleotide sequence ID" value="XM_016080836.3"/>
</dbReference>
<proteinExistence type="predicted"/>
<reference evidence="3" key="1">
    <citation type="journal article" date="2016" name="Nat. Genet.">
        <title>The genome sequences of Arachis duranensis and Arachis ipaensis, the diploid ancestors of cultivated peanut.</title>
        <authorList>
            <person name="Bertioli D.J."/>
            <person name="Cannon S.B."/>
            <person name="Froenicke L."/>
            <person name="Huang G."/>
            <person name="Farmer A.D."/>
            <person name="Cannon E.K."/>
            <person name="Liu X."/>
            <person name="Gao D."/>
            <person name="Clevenger J."/>
            <person name="Dash S."/>
            <person name="Ren L."/>
            <person name="Moretzsohn M.C."/>
            <person name="Shirasawa K."/>
            <person name="Huang W."/>
            <person name="Vidigal B."/>
            <person name="Abernathy B."/>
            <person name="Chu Y."/>
            <person name="Niederhuth C.E."/>
            <person name="Umale P."/>
            <person name="Araujo A.C."/>
            <person name="Kozik A."/>
            <person name="Kim K.D."/>
            <person name="Burow M.D."/>
            <person name="Varshney R.K."/>
            <person name="Wang X."/>
            <person name="Zhang X."/>
            <person name="Barkley N."/>
            <person name="Guimaraes P.M."/>
            <person name="Isobe S."/>
            <person name="Guo B."/>
            <person name="Liao B."/>
            <person name="Stalker H.T."/>
            <person name="Schmitz R.J."/>
            <person name="Scheffler B.E."/>
            <person name="Leal-Bertioli S.C."/>
            <person name="Xun X."/>
            <person name="Jackson S.A."/>
            <person name="Michelmore R."/>
            <person name="Ozias-Akins P."/>
        </authorList>
    </citation>
    <scope>NUCLEOTIDE SEQUENCE [LARGE SCALE GENOMIC DNA]</scope>
    <source>
        <strain evidence="3">cv. V14167</strain>
    </source>
</reference>
<organism evidence="3 4">
    <name type="scientific">Arachis duranensis</name>
    <name type="common">Wild peanut</name>
    <dbReference type="NCBI Taxonomy" id="130453"/>
    <lineage>
        <taxon>Eukaryota</taxon>
        <taxon>Viridiplantae</taxon>
        <taxon>Streptophyta</taxon>
        <taxon>Embryophyta</taxon>
        <taxon>Tracheophyta</taxon>
        <taxon>Spermatophyta</taxon>
        <taxon>Magnoliopsida</taxon>
        <taxon>eudicotyledons</taxon>
        <taxon>Gunneridae</taxon>
        <taxon>Pentapetalae</taxon>
        <taxon>rosids</taxon>
        <taxon>fabids</taxon>
        <taxon>Fabales</taxon>
        <taxon>Fabaceae</taxon>
        <taxon>Papilionoideae</taxon>
        <taxon>50 kb inversion clade</taxon>
        <taxon>dalbergioids sensu lato</taxon>
        <taxon>Dalbergieae</taxon>
        <taxon>Pterocarpus clade</taxon>
        <taxon>Arachis</taxon>
    </lineage>
</organism>
<name>A0A6P4BEC6_ARADU</name>
<feature type="region of interest" description="Disordered" evidence="1">
    <location>
        <begin position="16"/>
        <end position="216"/>
    </location>
</feature>